<comment type="caution">
    <text evidence="3">The sequence shown here is derived from an EMBL/GenBank/DDBJ whole genome shotgun (WGS) entry which is preliminary data.</text>
</comment>
<feature type="compositionally biased region" description="Polar residues" evidence="1">
    <location>
        <begin position="104"/>
        <end position="116"/>
    </location>
</feature>
<dbReference type="Pfam" id="PF00226">
    <property type="entry name" value="DnaJ"/>
    <property type="match status" value="1"/>
</dbReference>
<dbReference type="CDD" id="cd06257">
    <property type="entry name" value="DnaJ"/>
    <property type="match status" value="1"/>
</dbReference>
<dbReference type="KEGG" id="more:E1B28_007611"/>
<dbReference type="InterPro" id="IPR018253">
    <property type="entry name" value="DnaJ_domain_CS"/>
</dbReference>
<dbReference type="RefSeq" id="XP_043010451.1">
    <property type="nucleotide sequence ID" value="XM_043152365.1"/>
</dbReference>
<accession>A0A9P7S3E5</accession>
<dbReference type="InterPro" id="IPR001623">
    <property type="entry name" value="DnaJ_domain"/>
</dbReference>
<dbReference type="InterPro" id="IPR036869">
    <property type="entry name" value="J_dom_sf"/>
</dbReference>
<dbReference type="GO" id="GO:0005737">
    <property type="term" value="C:cytoplasm"/>
    <property type="evidence" value="ECO:0007669"/>
    <property type="project" value="TreeGrafter"/>
</dbReference>
<dbReference type="GeneID" id="66076687"/>
<dbReference type="PROSITE" id="PS50076">
    <property type="entry name" value="DNAJ_2"/>
    <property type="match status" value="1"/>
</dbReference>
<proteinExistence type="predicted"/>
<dbReference type="EMBL" id="CM032184">
    <property type="protein sequence ID" value="KAG7093981.1"/>
    <property type="molecule type" value="Genomic_DNA"/>
</dbReference>
<organism evidence="3 4">
    <name type="scientific">Marasmius oreades</name>
    <name type="common">fairy-ring Marasmius</name>
    <dbReference type="NCBI Taxonomy" id="181124"/>
    <lineage>
        <taxon>Eukaryota</taxon>
        <taxon>Fungi</taxon>
        <taxon>Dikarya</taxon>
        <taxon>Basidiomycota</taxon>
        <taxon>Agaricomycotina</taxon>
        <taxon>Agaricomycetes</taxon>
        <taxon>Agaricomycetidae</taxon>
        <taxon>Agaricales</taxon>
        <taxon>Marasmiineae</taxon>
        <taxon>Marasmiaceae</taxon>
        <taxon>Marasmius</taxon>
    </lineage>
</organism>
<evidence type="ECO:0000259" key="2">
    <source>
        <dbReference type="PROSITE" id="PS50076"/>
    </source>
</evidence>
<dbReference type="PRINTS" id="PR00625">
    <property type="entry name" value="JDOMAIN"/>
</dbReference>
<dbReference type="OrthoDB" id="442087at2759"/>
<feature type="compositionally biased region" description="Basic and acidic residues" evidence="1">
    <location>
        <begin position="88"/>
        <end position="102"/>
    </location>
</feature>
<dbReference type="AlphaFoldDB" id="A0A9P7S3E5"/>
<dbReference type="PANTHER" id="PTHR43948">
    <property type="entry name" value="DNAJ HOMOLOG SUBFAMILY B"/>
    <property type="match status" value="1"/>
</dbReference>
<sequence length="194" mass="22380">MPDSASLYDILGLDPTATPEQIRKAYRLKALETHPDKLDPKSSEKLKQASEKKFHQVCEAFEVLNDPGRRKAYDSQVSQPHTTSAPAHPDEVERLTKDRAEWARQQQARYQSNNQTHKARIANEQKSPFLHPSQARPLPIIPRISEEEANARIVESMMQGLRQLDPEWERRRLSVLKRRAERLTSNPRSNTVRS</sequence>
<dbReference type="GO" id="GO:0044183">
    <property type="term" value="F:protein folding chaperone"/>
    <property type="evidence" value="ECO:0007669"/>
    <property type="project" value="TreeGrafter"/>
</dbReference>
<evidence type="ECO:0000313" key="4">
    <source>
        <dbReference type="Proteomes" id="UP001049176"/>
    </source>
</evidence>
<reference evidence="3" key="1">
    <citation type="journal article" date="2021" name="Genome Biol. Evol.">
        <title>The assembled and annotated genome of the fairy-ring fungus Marasmius oreades.</title>
        <authorList>
            <person name="Hiltunen M."/>
            <person name="Ament-Velasquez S.L."/>
            <person name="Johannesson H."/>
        </authorList>
    </citation>
    <scope>NUCLEOTIDE SEQUENCE</scope>
    <source>
        <strain evidence="3">03SP1</strain>
    </source>
</reference>
<keyword evidence="4" id="KW-1185">Reference proteome</keyword>
<dbReference type="Gene3D" id="1.10.287.110">
    <property type="entry name" value="DnaJ domain"/>
    <property type="match status" value="1"/>
</dbReference>
<dbReference type="GO" id="GO:0051087">
    <property type="term" value="F:protein-folding chaperone binding"/>
    <property type="evidence" value="ECO:0007669"/>
    <property type="project" value="TreeGrafter"/>
</dbReference>
<dbReference type="PANTHER" id="PTHR43948:SF10">
    <property type="entry name" value="MRJ, ISOFORM E"/>
    <property type="match status" value="1"/>
</dbReference>
<name>A0A9P7S3E5_9AGAR</name>
<dbReference type="SUPFAM" id="SSF46565">
    <property type="entry name" value="Chaperone J-domain"/>
    <property type="match status" value="1"/>
</dbReference>
<dbReference type="GO" id="GO:0051082">
    <property type="term" value="F:unfolded protein binding"/>
    <property type="evidence" value="ECO:0007669"/>
    <property type="project" value="TreeGrafter"/>
</dbReference>
<gene>
    <name evidence="3" type="ORF">E1B28_007611</name>
</gene>
<dbReference type="SMART" id="SM00271">
    <property type="entry name" value="DnaJ"/>
    <property type="match status" value="1"/>
</dbReference>
<dbReference type="Proteomes" id="UP001049176">
    <property type="component" value="Chromosome 4"/>
</dbReference>
<feature type="compositionally biased region" description="Polar residues" evidence="1">
    <location>
        <begin position="75"/>
        <end position="85"/>
    </location>
</feature>
<feature type="domain" description="J" evidence="2">
    <location>
        <begin position="6"/>
        <end position="77"/>
    </location>
</feature>
<evidence type="ECO:0000313" key="3">
    <source>
        <dbReference type="EMBL" id="KAG7093981.1"/>
    </source>
</evidence>
<evidence type="ECO:0000256" key="1">
    <source>
        <dbReference type="SAM" id="MobiDB-lite"/>
    </source>
</evidence>
<dbReference type="PROSITE" id="PS00636">
    <property type="entry name" value="DNAJ_1"/>
    <property type="match status" value="1"/>
</dbReference>
<protein>
    <recommendedName>
        <fullName evidence="2">J domain-containing protein</fullName>
    </recommendedName>
</protein>
<feature type="region of interest" description="Disordered" evidence="1">
    <location>
        <begin position="68"/>
        <end position="142"/>
    </location>
</feature>